<proteinExistence type="predicted"/>
<name>A0A8K0CTS4_IGNLU</name>
<keyword evidence="2" id="KW-1185">Reference proteome</keyword>
<reference evidence="1" key="1">
    <citation type="submission" date="2019-08" db="EMBL/GenBank/DDBJ databases">
        <title>The genome of the North American firefly Photinus pyralis.</title>
        <authorList>
            <consortium name="Photinus pyralis genome working group"/>
            <person name="Fallon T.R."/>
            <person name="Sander Lower S.E."/>
            <person name="Weng J.-K."/>
        </authorList>
    </citation>
    <scope>NUCLEOTIDE SEQUENCE</scope>
    <source>
        <strain evidence="1">TRF0915ILg1</strain>
        <tissue evidence="1">Whole body</tissue>
    </source>
</reference>
<dbReference type="EMBL" id="VTPC01007927">
    <property type="protein sequence ID" value="KAF2893510.1"/>
    <property type="molecule type" value="Genomic_DNA"/>
</dbReference>
<organism evidence="1 2">
    <name type="scientific">Ignelater luminosus</name>
    <name type="common">Cucubano</name>
    <name type="synonym">Pyrophorus luminosus</name>
    <dbReference type="NCBI Taxonomy" id="2038154"/>
    <lineage>
        <taxon>Eukaryota</taxon>
        <taxon>Metazoa</taxon>
        <taxon>Ecdysozoa</taxon>
        <taxon>Arthropoda</taxon>
        <taxon>Hexapoda</taxon>
        <taxon>Insecta</taxon>
        <taxon>Pterygota</taxon>
        <taxon>Neoptera</taxon>
        <taxon>Endopterygota</taxon>
        <taxon>Coleoptera</taxon>
        <taxon>Polyphaga</taxon>
        <taxon>Elateriformia</taxon>
        <taxon>Elateroidea</taxon>
        <taxon>Elateridae</taxon>
        <taxon>Agrypninae</taxon>
        <taxon>Pyrophorini</taxon>
        <taxon>Ignelater</taxon>
    </lineage>
</organism>
<evidence type="ECO:0000313" key="2">
    <source>
        <dbReference type="Proteomes" id="UP000801492"/>
    </source>
</evidence>
<dbReference type="AlphaFoldDB" id="A0A8K0CTS4"/>
<sequence>MYHLSTPKVFKKNYVDFVDSAYEDEQRQEIEEQEESIIPTSPQMRIKFPTLALACDRTGVSDKTAAVLVSAALKDLKVVTKEETNKVID</sequence>
<accession>A0A8K0CTS4</accession>
<protein>
    <submittedName>
        <fullName evidence="1">Uncharacterized protein</fullName>
    </submittedName>
</protein>
<gene>
    <name evidence="1" type="ORF">ILUMI_12664</name>
</gene>
<evidence type="ECO:0000313" key="1">
    <source>
        <dbReference type="EMBL" id="KAF2893510.1"/>
    </source>
</evidence>
<dbReference type="OrthoDB" id="6778712at2759"/>
<dbReference type="Proteomes" id="UP000801492">
    <property type="component" value="Unassembled WGS sequence"/>
</dbReference>
<comment type="caution">
    <text evidence="1">The sequence shown here is derived from an EMBL/GenBank/DDBJ whole genome shotgun (WGS) entry which is preliminary data.</text>
</comment>